<comment type="similarity">
    <text evidence="1">Belongs to the sulfatase family.</text>
</comment>
<dbReference type="PANTHER" id="PTHR42693:SF53">
    <property type="entry name" value="ENDO-4-O-SULFATASE"/>
    <property type="match status" value="1"/>
</dbReference>
<accession>A0AAJ5WU56</accession>
<feature type="signal peptide" evidence="5">
    <location>
        <begin position="1"/>
        <end position="21"/>
    </location>
</feature>
<dbReference type="Gene3D" id="3.40.720.10">
    <property type="entry name" value="Alkaline Phosphatase, subunit A"/>
    <property type="match status" value="1"/>
</dbReference>
<evidence type="ECO:0000256" key="3">
    <source>
        <dbReference type="ARBA" id="ARBA00022801"/>
    </source>
</evidence>
<evidence type="ECO:0000256" key="5">
    <source>
        <dbReference type="SAM" id="SignalP"/>
    </source>
</evidence>
<dbReference type="Proteomes" id="UP001220610">
    <property type="component" value="Chromosome"/>
</dbReference>
<keyword evidence="3" id="KW-0378">Hydrolase</keyword>
<reference evidence="7" key="1">
    <citation type="submission" date="2023-03" db="EMBL/GenBank/DDBJ databases">
        <title>Andean soil-derived lignocellulolytic bacterial consortium as a source of novel taxa and putative plastic-active enzymes.</title>
        <authorList>
            <person name="Diaz-Garcia L."/>
            <person name="Chuvochina M."/>
            <person name="Feuerriegel G."/>
            <person name="Bunk B."/>
            <person name="Sproer C."/>
            <person name="Streit W.R."/>
            <person name="Rodriguez L.M."/>
            <person name="Overmann J."/>
            <person name="Jimenez D.J."/>
        </authorList>
    </citation>
    <scope>NUCLEOTIDE SEQUENCE</scope>
    <source>
        <strain evidence="7">MAG 7</strain>
    </source>
</reference>
<dbReference type="AlphaFoldDB" id="A0AAJ5WU56"/>
<dbReference type="PANTHER" id="PTHR42693">
    <property type="entry name" value="ARYLSULFATASE FAMILY MEMBER"/>
    <property type="match status" value="1"/>
</dbReference>
<feature type="chain" id="PRO_5042600478" evidence="5">
    <location>
        <begin position="22"/>
        <end position="556"/>
    </location>
</feature>
<dbReference type="Pfam" id="PF00884">
    <property type="entry name" value="Sulfatase"/>
    <property type="match status" value="1"/>
</dbReference>
<dbReference type="GO" id="GO:0046872">
    <property type="term" value="F:metal ion binding"/>
    <property type="evidence" value="ECO:0007669"/>
    <property type="project" value="UniProtKB-KW"/>
</dbReference>
<evidence type="ECO:0000256" key="4">
    <source>
        <dbReference type="ARBA" id="ARBA00022837"/>
    </source>
</evidence>
<dbReference type="Gene3D" id="3.30.1120.10">
    <property type="match status" value="1"/>
</dbReference>
<dbReference type="SUPFAM" id="SSF53649">
    <property type="entry name" value="Alkaline phosphatase-like"/>
    <property type="match status" value="1"/>
</dbReference>
<dbReference type="InterPro" id="IPR000917">
    <property type="entry name" value="Sulfatase_N"/>
</dbReference>
<feature type="domain" description="Sulfatase N-terminal" evidence="6">
    <location>
        <begin position="28"/>
        <end position="445"/>
    </location>
</feature>
<dbReference type="CDD" id="cd16025">
    <property type="entry name" value="PAS_like"/>
    <property type="match status" value="1"/>
</dbReference>
<proteinExistence type="inferred from homology"/>
<evidence type="ECO:0000256" key="1">
    <source>
        <dbReference type="ARBA" id="ARBA00008779"/>
    </source>
</evidence>
<organism evidence="7 8">
    <name type="scientific">Candidatus Pseudobacter hemicellulosilyticus</name>
    <dbReference type="NCBI Taxonomy" id="3121375"/>
    <lineage>
        <taxon>Bacteria</taxon>
        <taxon>Pseudomonadati</taxon>
        <taxon>Bacteroidota</taxon>
        <taxon>Chitinophagia</taxon>
        <taxon>Chitinophagales</taxon>
        <taxon>Chitinophagaceae</taxon>
        <taxon>Pseudobacter</taxon>
    </lineage>
</organism>
<keyword evidence="2" id="KW-0479">Metal-binding</keyword>
<evidence type="ECO:0000313" key="8">
    <source>
        <dbReference type="Proteomes" id="UP001220610"/>
    </source>
</evidence>
<evidence type="ECO:0000256" key="2">
    <source>
        <dbReference type="ARBA" id="ARBA00022723"/>
    </source>
</evidence>
<dbReference type="InterPro" id="IPR017850">
    <property type="entry name" value="Alkaline_phosphatase_core_sf"/>
</dbReference>
<dbReference type="EMBL" id="CP119311">
    <property type="protein sequence ID" value="WEK37449.1"/>
    <property type="molecule type" value="Genomic_DNA"/>
</dbReference>
<gene>
    <name evidence="7" type="ORF">P0Y53_08040</name>
</gene>
<dbReference type="InterPro" id="IPR024607">
    <property type="entry name" value="Sulfatase_CS"/>
</dbReference>
<sequence>MFKRNIFLFSALLCFAGSVNAQAKKDRPNIIIIMADDLGYSDLGSFGGEIHTPNLDRLANNGLRMTNFHNNARCCPSRASLLTGQYAHKVGLAYNGNALTRNAATIAEVLQENGYQTGMSGKWHLSDDVQQPGKENQLKWLNHQGYEDKDFASRESYPINRGFQKHYGVIWGVVDYFDPFSLVNGTEPIKDVPKDFYLTDAISDTAVAYIKEFTARQQPYFLYVAHTAPHWPVQAKEEDIAKYQHTYDIGWDEIRRQRYERMVELGLIDPKTTPMLEVMGRFGRWDQLSKEQQEKQARKMATHAAMVDRLDQGVGRLIKTLEETNTLNNTIILFLADNGASPEIVQQPGYDRPSETRDGRTLYYDEKVPTELIGTQLSYTMIGPNWANAINTPYRFWKKESFEGGINTPAIIHWPAGLKAKKGSTSDALTHVIDVMPTFLELAGVSYPASYHGNNLTAMDGQSIVPVIRKKKQPARDGVFFEHENGKAFIKGNWKLVMESSKGKQWELYDLSKDRNEHINLAAQQPEKLQEMIKAWEAWYASMKPYIRPRPGSGPQ</sequence>
<keyword evidence="5" id="KW-0732">Signal</keyword>
<dbReference type="GO" id="GO:0004065">
    <property type="term" value="F:arylsulfatase activity"/>
    <property type="evidence" value="ECO:0007669"/>
    <property type="project" value="TreeGrafter"/>
</dbReference>
<protein>
    <submittedName>
        <fullName evidence="7">Arylsulfatase</fullName>
    </submittedName>
</protein>
<name>A0AAJ5WU56_9BACT</name>
<dbReference type="PROSITE" id="PS00149">
    <property type="entry name" value="SULFATASE_2"/>
    <property type="match status" value="1"/>
</dbReference>
<evidence type="ECO:0000313" key="7">
    <source>
        <dbReference type="EMBL" id="WEK37449.1"/>
    </source>
</evidence>
<evidence type="ECO:0000259" key="6">
    <source>
        <dbReference type="Pfam" id="PF00884"/>
    </source>
</evidence>
<dbReference type="InterPro" id="IPR050738">
    <property type="entry name" value="Sulfatase"/>
</dbReference>
<keyword evidence="4" id="KW-0106">Calcium</keyword>